<protein>
    <submittedName>
        <fullName evidence="3">Uncharacterized protein</fullName>
    </submittedName>
</protein>
<feature type="transmembrane region" description="Helical" evidence="2">
    <location>
        <begin position="184"/>
        <end position="205"/>
    </location>
</feature>
<evidence type="ECO:0000256" key="1">
    <source>
        <dbReference type="SAM" id="MobiDB-lite"/>
    </source>
</evidence>
<dbReference type="Proteomes" id="UP001295423">
    <property type="component" value="Unassembled WGS sequence"/>
</dbReference>
<feature type="transmembrane region" description="Helical" evidence="2">
    <location>
        <begin position="145"/>
        <end position="172"/>
    </location>
</feature>
<proteinExistence type="predicted"/>
<sequence>MSTTKKELSIRRFEQSNCSSVSSMTPALQSPNDSSSLEEEYSQAARKLDHGASFSDAASTILAKPSYRFKTESSLPWGHRPHPVMGISCLCYLLVVPYLLPCHPAAGFMFILTTLCSYCSDHLYTGVNSLAHMFDKLVAPTTFCFALRAIYTTGGLTWAITSNVAVICHVLAMSAAKQNNYEGFVLWHTLWHVVGVALMVACCIVNDTMTECIVPGKQEDMGLWYGM</sequence>
<dbReference type="AlphaFoldDB" id="A0AAD2CMG6"/>
<reference evidence="3" key="1">
    <citation type="submission" date="2023-08" db="EMBL/GenBank/DDBJ databases">
        <authorList>
            <person name="Audoor S."/>
            <person name="Bilcke G."/>
        </authorList>
    </citation>
    <scope>NUCLEOTIDE SEQUENCE</scope>
</reference>
<keyword evidence="4" id="KW-1185">Reference proteome</keyword>
<name>A0AAD2CMG6_9STRA</name>
<feature type="compositionally biased region" description="Polar residues" evidence="1">
    <location>
        <begin position="15"/>
        <end position="35"/>
    </location>
</feature>
<keyword evidence="2" id="KW-0812">Transmembrane</keyword>
<comment type="caution">
    <text evidence="3">The sequence shown here is derived from an EMBL/GenBank/DDBJ whole genome shotgun (WGS) entry which is preliminary data.</text>
</comment>
<evidence type="ECO:0000313" key="3">
    <source>
        <dbReference type="EMBL" id="CAJ1939113.1"/>
    </source>
</evidence>
<gene>
    <name evidence="3" type="ORF">CYCCA115_LOCUS6434</name>
</gene>
<keyword evidence="2" id="KW-0472">Membrane</keyword>
<evidence type="ECO:0000313" key="4">
    <source>
        <dbReference type="Proteomes" id="UP001295423"/>
    </source>
</evidence>
<dbReference type="EMBL" id="CAKOGP040000779">
    <property type="protein sequence ID" value="CAJ1939113.1"/>
    <property type="molecule type" value="Genomic_DNA"/>
</dbReference>
<evidence type="ECO:0000256" key="2">
    <source>
        <dbReference type="SAM" id="Phobius"/>
    </source>
</evidence>
<organism evidence="3 4">
    <name type="scientific">Cylindrotheca closterium</name>
    <dbReference type="NCBI Taxonomy" id="2856"/>
    <lineage>
        <taxon>Eukaryota</taxon>
        <taxon>Sar</taxon>
        <taxon>Stramenopiles</taxon>
        <taxon>Ochrophyta</taxon>
        <taxon>Bacillariophyta</taxon>
        <taxon>Bacillariophyceae</taxon>
        <taxon>Bacillariophycidae</taxon>
        <taxon>Bacillariales</taxon>
        <taxon>Bacillariaceae</taxon>
        <taxon>Cylindrotheca</taxon>
    </lineage>
</organism>
<accession>A0AAD2CMG6</accession>
<feature type="region of interest" description="Disordered" evidence="1">
    <location>
        <begin position="1"/>
        <end position="36"/>
    </location>
</feature>
<keyword evidence="2" id="KW-1133">Transmembrane helix</keyword>
<feature type="compositionally biased region" description="Basic and acidic residues" evidence="1">
    <location>
        <begin position="1"/>
        <end position="14"/>
    </location>
</feature>